<evidence type="ECO:0000313" key="2">
    <source>
        <dbReference type="EMBL" id="ACV69571.1"/>
    </source>
</evidence>
<name>C8X574_DESRD</name>
<dbReference type="OrthoDB" id="5457538at2"/>
<dbReference type="EMBL" id="CP001734">
    <property type="protein sequence ID" value="ACV69571.1"/>
    <property type="molecule type" value="Genomic_DNA"/>
</dbReference>
<gene>
    <name evidence="2" type="ordered locus">Dret_2287</name>
</gene>
<dbReference type="eggNOG" id="ENOG50343K9">
    <property type="taxonomic scope" value="Bacteria"/>
</dbReference>
<organism evidence="2 3">
    <name type="scientific">Desulfohalobium retbaense (strain ATCC 49708 / DSM 5692 / JCM 16813 / HR100)</name>
    <dbReference type="NCBI Taxonomy" id="485915"/>
    <lineage>
        <taxon>Bacteria</taxon>
        <taxon>Pseudomonadati</taxon>
        <taxon>Thermodesulfobacteriota</taxon>
        <taxon>Desulfovibrionia</taxon>
        <taxon>Desulfovibrionales</taxon>
        <taxon>Desulfohalobiaceae</taxon>
        <taxon>Desulfohalobium</taxon>
    </lineage>
</organism>
<dbReference type="KEGG" id="drt:Dret_2287"/>
<dbReference type="AlphaFoldDB" id="C8X574"/>
<keyword evidence="3" id="KW-1185">Reference proteome</keyword>
<dbReference type="RefSeq" id="WP_015752712.1">
    <property type="nucleotide sequence ID" value="NC_013223.1"/>
</dbReference>
<protein>
    <submittedName>
        <fullName evidence="2">Uncharacterized protein</fullName>
    </submittedName>
</protein>
<evidence type="ECO:0000256" key="1">
    <source>
        <dbReference type="SAM" id="MobiDB-lite"/>
    </source>
</evidence>
<dbReference type="Proteomes" id="UP000001052">
    <property type="component" value="Chromosome"/>
</dbReference>
<dbReference type="STRING" id="485915.Dret_2287"/>
<reference evidence="2 3" key="2">
    <citation type="journal article" date="2010" name="Stand. Genomic Sci.">
        <title>Complete genome sequence of Desulfohalobium retbaense type strain (HR(100)).</title>
        <authorList>
            <person name="Spring S."/>
            <person name="Nolan M."/>
            <person name="Lapidus A."/>
            <person name="Glavina Del Rio T."/>
            <person name="Copeland A."/>
            <person name="Tice H."/>
            <person name="Cheng J.F."/>
            <person name="Lucas S."/>
            <person name="Land M."/>
            <person name="Chen F."/>
            <person name="Bruce D."/>
            <person name="Goodwin L."/>
            <person name="Pitluck S."/>
            <person name="Ivanova N."/>
            <person name="Mavromatis K."/>
            <person name="Mikhailova N."/>
            <person name="Pati A."/>
            <person name="Chen A."/>
            <person name="Palaniappan K."/>
            <person name="Hauser L."/>
            <person name="Chang Y.J."/>
            <person name="Jeffries C.D."/>
            <person name="Munk C."/>
            <person name="Kiss H."/>
            <person name="Chain P."/>
            <person name="Han C."/>
            <person name="Brettin T."/>
            <person name="Detter J.C."/>
            <person name="Schuler E."/>
            <person name="Goker M."/>
            <person name="Rohde M."/>
            <person name="Bristow J."/>
            <person name="Eisen J.A."/>
            <person name="Markowitz V."/>
            <person name="Hugenholtz P."/>
            <person name="Kyrpides N.C."/>
            <person name="Klenk H.P."/>
        </authorList>
    </citation>
    <scope>NUCLEOTIDE SEQUENCE [LARGE SCALE GENOMIC DNA]</scope>
    <source>
        <strain evidence="2 3">DSM 5692</strain>
    </source>
</reference>
<dbReference type="HOGENOM" id="CLU_140244_0_0_7"/>
<evidence type="ECO:0000313" key="3">
    <source>
        <dbReference type="Proteomes" id="UP000001052"/>
    </source>
</evidence>
<sequence length="110" mass="12649">MEKALEKLAKQLCDYDEASLMALWEKYQAIVEDFQPTRSWEEAVLILGMIQTVRWKNQLFNHYWSQSQPPAPEVAPEKPEKTSTGPAPGDEPKQRGKVLTFRTRKGDESV</sequence>
<feature type="region of interest" description="Disordered" evidence="1">
    <location>
        <begin position="66"/>
        <end position="110"/>
    </location>
</feature>
<proteinExistence type="predicted"/>
<reference evidence="3" key="1">
    <citation type="submission" date="2009-09" db="EMBL/GenBank/DDBJ databases">
        <title>The complete chromosome of Desulfohalobium retbaense DSM 5692.</title>
        <authorList>
            <consortium name="US DOE Joint Genome Institute (JGI-PGF)"/>
            <person name="Lucas S."/>
            <person name="Copeland A."/>
            <person name="Lapidus A."/>
            <person name="Glavina del Rio T."/>
            <person name="Dalin E."/>
            <person name="Tice H."/>
            <person name="Bruce D."/>
            <person name="Goodwin L."/>
            <person name="Pitluck S."/>
            <person name="Kyrpides N."/>
            <person name="Mavromatis K."/>
            <person name="Ivanova N."/>
            <person name="Mikhailova N."/>
            <person name="Munk A.C."/>
            <person name="Brettin T."/>
            <person name="Detter J.C."/>
            <person name="Han C."/>
            <person name="Tapia R."/>
            <person name="Larimer F."/>
            <person name="Land M."/>
            <person name="Hauser L."/>
            <person name="Markowitz V."/>
            <person name="Cheng J.-F."/>
            <person name="Hugenholtz P."/>
            <person name="Woyke T."/>
            <person name="Wu D."/>
            <person name="Spring S."/>
            <person name="Klenk H.-P."/>
            <person name="Eisen J.A."/>
        </authorList>
    </citation>
    <scope>NUCLEOTIDE SEQUENCE [LARGE SCALE GENOMIC DNA]</scope>
    <source>
        <strain evidence="3">DSM 5692</strain>
    </source>
</reference>
<accession>C8X574</accession>